<accession>H2ZKM2</accession>
<dbReference type="HOGENOM" id="CLU_1418095_0_0_1"/>
<reference evidence="1" key="3">
    <citation type="submission" date="2025-09" db="UniProtKB">
        <authorList>
            <consortium name="Ensembl"/>
        </authorList>
    </citation>
    <scope>IDENTIFICATION</scope>
</reference>
<organism evidence="1 2">
    <name type="scientific">Ciona savignyi</name>
    <name type="common">Pacific transparent sea squirt</name>
    <dbReference type="NCBI Taxonomy" id="51511"/>
    <lineage>
        <taxon>Eukaryota</taxon>
        <taxon>Metazoa</taxon>
        <taxon>Chordata</taxon>
        <taxon>Tunicata</taxon>
        <taxon>Ascidiacea</taxon>
        <taxon>Phlebobranchia</taxon>
        <taxon>Cionidae</taxon>
        <taxon>Ciona</taxon>
    </lineage>
</organism>
<keyword evidence="2" id="KW-1185">Reference proteome</keyword>
<proteinExistence type="predicted"/>
<reference evidence="1" key="2">
    <citation type="submission" date="2025-08" db="UniProtKB">
        <authorList>
            <consortium name="Ensembl"/>
        </authorList>
    </citation>
    <scope>IDENTIFICATION</scope>
</reference>
<name>H2ZKM2_CIOSA</name>
<sequence>MLFPRATSSPRYIDCWADSTFETDSKLPPKIPALAQHPTPVAVCRFGSRSLDKHHVSFNRRSDLQWRTCNTTFTQANFARQLLKQTRTNIPQHKTSLSFTPMKSASMSVLNFKEQSSNPCDCDITRESDTCETQVAQRSISAPNNRTNLGKSPDFHQKRTISSAPCGDKYSIIASQSVNNIHNTEISTSVNH</sequence>
<evidence type="ECO:0000313" key="1">
    <source>
        <dbReference type="Ensembl" id="ENSCSAVP00000018138.1"/>
    </source>
</evidence>
<dbReference type="Ensembl" id="ENSCSAVT00000018335.1">
    <property type="protein sequence ID" value="ENSCSAVP00000018138.1"/>
    <property type="gene ID" value="ENSCSAVG00000010668.1"/>
</dbReference>
<dbReference type="Proteomes" id="UP000007875">
    <property type="component" value="Unassembled WGS sequence"/>
</dbReference>
<dbReference type="AlphaFoldDB" id="H2ZKM2"/>
<reference evidence="2" key="1">
    <citation type="submission" date="2003-08" db="EMBL/GenBank/DDBJ databases">
        <authorList>
            <person name="Birren B."/>
            <person name="Nusbaum C."/>
            <person name="Abebe A."/>
            <person name="Abouelleil A."/>
            <person name="Adekoya E."/>
            <person name="Ait-zahra M."/>
            <person name="Allen N."/>
            <person name="Allen T."/>
            <person name="An P."/>
            <person name="Anderson M."/>
            <person name="Anderson S."/>
            <person name="Arachchi H."/>
            <person name="Armbruster J."/>
            <person name="Bachantsang P."/>
            <person name="Baldwin J."/>
            <person name="Barry A."/>
            <person name="Bayul T."/>
            <person name="Blitshsteyn B."/>
            <person name="Bloom T."/>
            <person name="Blye J."/>
            <person name="Boguslavskiy L."/>
            <person name="Borowsky M."/>
            <person name="Boukhgalter B."/>
            <person name="Brunache A."/>
            <person name="Butler J."/>
            <person name="Calixte N."/>
            <person name="Calvo S."/>
            <person name="Camarata J."/>
            <person name="Campo K."/>
            <person name="Chang J."/>
            <person name="Cheshatsang Y."/>
            <person name="Citroen M."/>
            <person name="Collymore A."/>
            <person name="Considine T."/>
            <person name="Cook A."/>
            <person name="Cooke P."/>
            <person name="Corum B."/>
            <person name="Cuomo C."/>
            <person name="David R."/>
            <person name="Dawoe T."/>
            <person name="Degray S."/>
            <person name="Dodge S."/>
            <person name="Dooley K."/>
            <person name="Dorje P."/>
            <person name="Dorjee K."/>
            <person name="Dorris L."/>
            <person name="Duffey N."/>
            <person name="Dupes A."/>
            <person name="Elkins T."/>
            <person name="Engels R."/>
            <person name="Erickson J."/>
            <person name="Farina A."/>
            <person name="Faro S."/>
            <person name="Ferreira P."/>
            <person name="Fischer H."/>
            <person name="Fitzgerald M."/>
            <person name="Foley K."/>
            <person name="Gage D."/>
            <person name="Galagan J."/>
            <person name="Gearin G."/>
            <person name="Gnerre S."/>
            <person name="Gnirke A."/>
            <person name="Goyette A."/>
            <person name="Graham J."/>
            <person name="Grandbois E."/>
            <person name="Gyaltsen K."/>
            <person name="Hafez N."/>
            <person name="Hagopian D."/>
            <person name="Hagos B."/>
            <person name="Hall J."/>
            <person name="Hatcher B."/>
            <person name="Heller A."/>
            <person name="Higgins H."/>
            <person name="Honan T."/>
            <person name="Horn A."/>
            <person name="Houde N."/>
            <person name="Hughes L."/>
            <person name="Hulme W."/>
            <person name="Husby E."/>
            <person name="Iliev I."/>
            <person name="Jaffe D."/>
            <person name="Jones C."/>
            <person name="Kamal M."/>
            <person name="Kamat A."/>
            <person name="Kamvysselis M."/>
            <person name="Karlsson E."/>
            <person name="Kells C."/>
            <person name="Kieu A."/>
            <person name="Kisner P."/>
            <person name="Kodira C."/>
            <person name="Kulbokas E."/>
            <person name="Labutti K."/>
            <person name="Lama D."/>
            <person name="Landers T."/>
            <person name="Leger J."/>
            <person name="Levine S."/>
            <person name="Lewis D."/>
            <person name="Lewis T."/>
            <person name="Lindblad-toh K."/>
            <person name="Liu X."/>
            <person name="Lokyitsang T."/>
            <person name="Lokyitsang Y."/>
            <person name="Lucien O."/>
            <person name="Lui A."/>
            <person name="Ma L.J."/>
            <person name="Mabbitt R."/>
            <person name="Macdonald J."/>
            <person name="Maclean C."/>
            <person name="Major J."/>
            <person name="Manning J."/>
            <person name="Marabella R."/>
            <person name="Maru K."/>
            <person name="Matthews C."/>
            <person name="Mauceli E."/>
            <person name="Mccarthy M."/>
            <person name="Mcdonough S."/>
            <person name="Mcghee T."/>
            <person name="Meldrim J."/>
            <person name="Meneus L."/>
            <person name="Mesirov J."/>
            <person name="Mihalev A."/>
            <person name="Mihova T."/>
            <person name="Mikkelsen T."/>
            <person name="Mlenga V."/>
            <person name="Moru K."/>
            <person name="Mozes J."/>
            <person name="Mulrain L."/>
            <person name="Munson G."/>
            <person name="Naylor J."/>
            <person name="Newes C."/>
            <person name="Nguyen C."/>
            <person name="Nguyen N."/>
            <person name="Nguyen T."/>
            <person name="Nicol R."/>
            <person name="Nielsen C."/>
            <person name="Nizzari M."/>
            <person name="Norbu C."/>
            <person name="Norbu N."/>
            <person name="O'donnell P."/>
            <person name="Okoawo O."/>
            <person name="O'leary S."/>
            <person name="Omotosho B."/>
            <person name="O'neill K."/>
            <person name="Osman S."/>
            <person name="Parker S."/>
            <person name="Perrin D."/>
            <person name="Phunkhang P."/>
            <person name="Piqani B."/>
            <person name="Purcell S."/>
            <person name="Rachupka T."/>
            <person name="Ramasamy U."/>
            <person name="Rameau R."/>
            <person name="Ray V."/>
            <person name="Raymond C."/>
            <person name="Retta R."/>
            <person name="Richardson S."/>
            <person name="Rise C."/>
            <person name="Rodriguez J."/>
            <person name="Rogers J."/>
            <person name="Rogov P."/>
            <person name="Rutman M."/>
            <person name="Schupbach R."/>
            <person name="Seaman C."/>
            <person name="Settipalli S."/>
            <person name="Sharpe T."/>
            <person name="Sheridan J."/>
            <person name="Sherpa N."/>
            <person name="Shi J."/>
            <person name="Smirnov S."/>
            <person name="Smith C."/>
            <person name="Sougnez C."/>
            <person name="Spencer B."/>
            <person name="Stalker J."/>
            <person name="Stange-thomann N."/>
            <person name="Stavropoulos S."/>
            <person name="Stetson K."/>
            <person name="Stone C."/>
            <person name="Stone S."/>
            <person name="Stubbs M."/>
            <person name="Talamas J."/>
            <person name="Tchuinga P."/>
            <person name="Tenzing P."/>
            <person name="Tesfaye S."/>
            <person name="Theodore J."/>
            <person name="Thoulutsang Y."/>
            <person name="Topham K."/>
            <person name="Towey S."/>
            <person name="Tsamla T."/>
            <person name="Tsomo N."/>
            <person name="Vallee D."/>
            <person name="Vassiliev H."/>
            <person name="Venkataraman V."/>
            <person name="Vinson J."/>
            <person name="Vo A."/>
            <person name="Wade C."/>
            <person name="Wang S."/>
            <person name="Wangchuk T."/>
            <person name="Wangdi T."/>
            <person name="Whittaker C."/>
            <person name="Wilkinson J."/>
            <person name="Wu Y."/>
            <person name="Wyman D."/>
            <person name="Yadav S."/>
            <person name="Yang S."/>
            <person name="Yang X."/>
            <person name="Yeager S."/>
            <person name="Yee E."/>
            <person name="Young G."/>
            <person name="Zainoun J."/>
            <person name="Zembeck L."/>
            <person name="Zimmer A."/>
            <person name="Zody M."/>
            <person name="Lander E."/>
        </authorList>
    </citation>
    <scope>NUCLEOTIDE SEQUENCE [LARGE SCALE GENOMIC DNA]</scope>
</reference>
<protein>
    <submittedName>
        <fullName evidence="1">Uncharacterized protein</fullName>
    </submittedName>
</protein>
<dbReference type="InParanoid" id="H2ZKM2"/>
<evidence type="ECO:0000313" key="2">
    <source>
        <dbReference type="Proteomes" id="UP000007875"/>
    </source>
</evidence>